<dbReference type="EnsemblMetazoa" id="ACOM026105-RA">
    <property type="protein sequence ID" value="ACOM026105-PA.1"/>
    <property type="gene ID" value="ACOM026105"/>
</dbReference>
<protein>
    <submittedName>
        <fullName evidence="1">Uncharacterized protein</fullName>
    </submittedName>
</protein>
<name>A0A8W7P566_ANOCL</name>
<evidence type="ECO:0000313" key="1">
    <source>
        <dbReference type="EnsemblMetazoa" id="ACOM026105-PA.1"/>
    </source>
</evidence>
<organism evidence="1">
    <name type="scientific">Anopheles coluzzii</name>
    <name type="common">African malaria mosquito</name>
    <dbReference type="NCBI Taxonomy" id="1518534"/>
    <lineage>
        <taxon>Eukaryota</taxon>
        <taxon>Metazoa</taxon>
        <taxon>Ecdysozoa</taxon>
        <taxon>Arthropoda</taxon>
        <taxon>Hexapoda</taxon>
        <taxon>Insecta</taxon>
        <taxon>Pterygota</taxon>
        <taxon>Neoptera</taxon>
        <taxon>Endopterygota</taxon>
        <taxon>Diptera</taxon>
        <taxon>Nematocera</taxon>
        <taxon>Culicoidea</taxon>
        <taxon>Culicidae</taxon>
        <taxon>Anophelinae</taxon>
        <taxon>Anopheles</taxon>
    </lineage>
</organism>
<sequence>MAQWMKHGTLYYITEEGHWNLLMMAIIRNFSYPNPIRVNGLKVYHETQLRSKDTIQVAGFVLLWYYESSFGAWSGLVQFGDDNRPLQNILRAFLTLDTDKNAKLRFVGFGMPPAQNLPDGTVCNQKKMMSVQALKLQKEISHAVIISNFANVDMEDLVGM</sequence>
<proteinExistence type="predicted"/>
<accession>A0A8W7P566</accession>
<dbReference type="AlphaFoldDB" id="A0A8W7P566"/>
<reference evidence="1" key="1">
    <citation type="submission" date="2022-08" db="UniProtKB">
        <authorList>
            <consortium name="EnsemblMetazoa"/>
        </authorList>
    </citation>
    <scope>IDENTIFICATION</scope>
</reference>
<dbReference type="Proteomes" id="UP000075882">
    <property type="component" value="Unassembled WGS sequence"/>
</dbReference>